<evidence type="ECO:0000256" key="1">
    <source>
        <dbReference type="SAM" id="MobiDB-lite"/>
    </source>
</evidence>
<name>A0A426X793_ENSVE</name>
<dbReference type="AlphaFoldDB" id="A0A426X793"/>
<accession>A0A426X793</accession>
<proteinExistence type="predicted"/>
<organism evidence="2 3">
    <name type="scientific">Ensete ventricosum</name>
    <name type="common">Abyssinian banana</name>
    <name type="synonym">Musa ensete</name>
    <dbReference type="NCBI Taxonomy" id="4639"/>
    <lineage>
        <taxon>Eukaryota</taxon>
        <taxon>Viridiplantae</taxon>
        <taxon>Streptophyta</taxon>
        <taxon>Embryophyta</taxon>
        <taxon>Tracheophyta</taxon>
        <taxon>Spermatophyta</taxon>
        <taxon>Magnoliopsida</taxon>
        <taxon>Liliopsida</taxon>
        <taxon>Zingiberales</taxon>
        <taxon>Musaceae</taxon>
        <taxon>Ensete</taxon>
    </lineage>
</organism>
<gene>
    <name evidence="2" type="ORF">B296_00058419</name>
</gene>
<feature type="region of interest" description="Disordered" evidence="1">
    <location>
        <begin position="66"/>
        <end position="86"/>
    </location>
</feature>
<sequence length="86" mass="9456">MSLPHQNEEPVEQHNPTLASARVHVLDLFLRKALCLCCMFRLLCRLPSCDLDTSLSSTQVAPPLDLHSVVGSPRAHHSTGQSSVRV</sequence>
<reference evidence="2 3" key="1">
    <citation type="journal article" date="2014" name="Agronomy (Basel)">
        <title>A Draft Genome Sequence for Ensete ventricosum, the Drought-Tolerant Tree Against Hunger.</title>
        <authorList>
            <person name="Harrison J."/>
            <person name="Moore K.A."/>
            <person name="Paszkiewicz K."/>
            <person name="Jones T."/>
            <person name="Grant M."/>
            <person name="Ambacheew D."/>
            <person name="Muzemil S."/>
            <person name="Studholme D.J."/>
        </authorList>
    </citation>
    <scope>NUCLEOTIDE SEQUENCE [LARGE SCALE GENOMIC DNA]</scope>
</reference>
<protein>
    <submittedName>
        <fullName evidence="2">Uncharacterized protein</fullName>
    </submittedName>
</protein>
<evidence type="ECO:0000313" key="3">
    <source>
        <dbReference type="Proteomes" id="UP000287651"/>
    </source>
</evidence>
<comment type="caution">
    <text evidence="2">The sequence shown here is derived from an EMBL/GenBank/DDBJ whole genome shotgun (WGS) entry which is preliminary data.</text>
</comment>
<dbReference type="EMBL" id="AMZH03025188">
    <property type="protein sequence ID" value="RRT35337.1"/>
    <property type="molecule type" value="Genomic_DNA"/>
</dbReference>
<dbReference type="Proteomes" id="UP000287651">
    <property type="component" value="Unassembled WGS sequence"/>
</dbReference>
<evidence type="ECO:0000313" key="2">
    <source>
        <dbReference type="EMBL" id="RRT35337.1"/>
    </source>
</evidence>